<reference evidence="2" key="1">
    <citation type="submission" date="2014-09" db="EMBL/GenBank/DDBJ databases">
        <authorList>
            <person name="Magalhaes I.L.F."/>
            <person name="Oliveira U."/>
            <person name="Santos F.R."/>
            <person name="Vidigal T.H.D.A."/>
            <person name="Brescovit A.D."/>
            <person name="Santos A.J."/>
        </authorList>
    </citation>
    <scope>NUCLEOTIDE SEQUENCE</scope>
    <source>
        <tissue evidence="2">Shoot tissue taken approximately 20 cm above the soil surface</tissue>
    </source>
</reference>
<proteinExistence type="predicted"/>
<organism evidence="2">
    <name type="scientific">Arundo donax</name>
    <name type="common">Giant reed</name>
    <name type="synonym">Donax arundinaceus</name>
    <dbReference type="NCBI Taxonomy" id="35708"/>
    <lineage>
        <taxon>Eukaryota</taxon>
        <taxon>Viridiplantae</taxon>
        <taxon>Streptophyta</taxon>
        <taxon>Embryophyta</taxon>
        <taxon>Tracheophyta</taxon>
        <taxon>Spermatophyta</taxon>
        <taxon>Magnoliopsida</taxon>
        <taxon>Liliopsida</taxon>
        <taxon>Poales</taxon>
        <taxon>Poaceae</taxon>
        <taxon>PACMAD clade</taxon>
        <taxon>Arundinoideae</taxon>
        <taxon>Arundineae</taxon>
        <taxon>Arundo</taxon>
    </lineage>
</organism>
<evidence type="ECO:0000256" key="1">
    <source>
        <dbReference type="SAM" id="MobiDB-lite"/>
    </source>
</evidence>
<reference evidence="2" key="2">
    <citation type="journal article" date="2015" name="Data Brief">
        <title>Shoot transcriptome of the giant reed, Arundo donax.</title>
        <authorList>
            <person name="Barrero R.A."/>
            <person name="Guerrero F.D."/>
            <person name="Moolhuijzen P."/>
            <person name="Goolsby J.A."/>
            <person name="Tidwell J."/>
            <person name="Bellgard S.E."/>
            <person name="Bellgard M.I."/>
        </authorList>
    </citation>
    <scope>NUCLEOTIDE SEQUENCE</scope>
    <source>
        <tissue evidence="2">Shoot tissue taken approximately 20 cm above the soil surface</tissue>
    </source>
</reference>
<accession>A0A0A9NBQ3</accession>
<name>A0A0A9NBQ3_ARUDO</name>
<protein>
    <submittedName>
        <fullName evidence="2">Uncharacterized protein</fullName>
    </submittedName>
</protein>
<sequence>MDGKKMETDPGNSDGEQAIGTNIDQTKSGSSMWGKDFSFHLQEPSTLAQPKKNKNQGNNREIENEPKIFSQDSDGPKRNRLLHKREVNNTPKKDLRLGV</sequence>
<feature type="compositionally biased region" description="Basic and acidic residues" evidence="1">
    <location>
        <begin position="84"/>
        <end position="99"/>
    </location>
</feature>
<dbReference type="EMBL" id="GBRH01283247">
    <property type="protein sequence ID" value="JAD14648.1"/>
    <property type="molecule type" value="Transcribed_RNA"/>
</dbReference>
<feature type="compositionally biased region" description="Polar residues" evidence="1">
    <location>
        <begin position="10"/>
        <end position="31"/>
    </location>
</feature>
<dbReference type="AlphaFoldDB" id="A0A0A9NBQ3"/>
<evidence type="ECO:0000313" key="2">
    <source>
        <dbReference type="EMBL" id="JAD14648.1"/>
    </source>
</evidence>
<feature type="region of interest" description="Disordered" evidence="1">
    <location>
        <begin position="1"/>
        <end position="99"/>
    </location>
</feature>